<feature type="compositionally biased region" description="Basic residues" evidence="1">
    <location>
        <begin position="433"/>
        <end position="443"/>
    </location>
</feature>
<evidence type="ECO:0000256" key="1">
    <source>
        <dbReference type="SAM" id="MobiDB-lite"/>
    </source>
</evidence>
<dbReference type="EMBL" id="FAOZ01000035">
    <property type="protein sequence ID" value="CUU60140.1"/>
    <property type="molecule type" value="Genomic_DNA"/>
</dbReference>
<feature type="compositionally biased region" description="Low complexity" evidence="1">
    <location>
        <begin position="323"/>
        <end position="372"/>
    </location>
</feature>
<dbReference type="Proteomes" id="UP000198802">
    <property type="component" value="Unassembled WGS sequence"/>
</dbReference>
<keyword evidence="3" id="KW-1185">Reference proteome</keyword>
<feature type="region of interest" description="Disordered" evidence="1">
    <location>
        <begin position="423"/>
        <end position="443"/>
    </location>
</feature>
<evidence type="ECO:0000313" key="2">
    <source>
        <dbReference type="EMBL" id="CUU60140.1"/>
    </source>
</evidence>
<feature type="compositionally biased region" description="Low complexity" evidence="1">
    <location>
        <begin position="296"/>
        <end position="306"/>
    </location>
</feature>
<proteinExistence type="predicted"/>
<sequence>MALGPTIRAWETPLVGATLSPGPAVTAGRGGAVGALPAVRALLTGTAVAGVPAGEAPTGATAVTRTPVAGGEPLGGTSTAPVATCIVPARLVAITTIAATAVAVSAAVLSAVPLSGGTTACRPAPPAIRSRSAAAPSRVIARSTITAGGPGPVRGDTRRTVGTRTVHRCAGGRLPSPATRPPCRPVTDIATGTRTVPGAVAFSAVARTGPASAAGRTAIAATRARGPAVTLAPARALRPARPLLPAGALGAARTLSATRARARAVASPSTLPLRTRPGARTPTRSAGLVVAPTASTGPRCRATTPGRRPPRRRRPAGGGGATSGARSPRRAGATRTAAHAAATASRRTPRTGMAVGGSRTRRAAAALGAPGRPVLRPPAVALHHSPGSPDLAAASAAALRRGATRSLTVASVPTASHWSRRPALLAGAPLPRRPSRPGRLGPRRLVVRHNGKHSLRSGVPERGLPQVHLILCRRPGQAPAWPSESH</sequence>
<name>A0A0S4QYX9_9ACTN</name>
<dbReference type="AlphaFoldDB" id="A0A0S4QYX9"/>
<reference evidence="3" key="1">
    <citation type="submission" date="2015-11" db="EMBL/GenBank/DDBJ databases">
        <authorList>
            <person name="Varghese N."/>
        </authorList>
    </citation>
    <scope>NUCLEOTIDE SEQUENCE [LARGE SCALE GENOMIC DNA]</scope>
    <source>
        <strain evidence="3">DSM 45899</strain>
    </source>
</reference>
<organism evidence="2 3">
    <name type="scientific">Parafrankia irregularis</name>
    <dbReference type="NCBI Taxonomy" id="795642"/>
    <lineage>
        <taxon>Bacteria</taxon>
        <taxon>Bacillati</taxon>
        <taxon>Actinomycetota</taxon>
        <taxon>Actinomycetes</taxon>
        <taxon>Frankiales</taxon>
        <taxon>Frankiaceae</taxon>
        <taxon>Parafrankia</taxon>
    </lineage>
</organism>
<protein>
    <submittedName>
        <fullName evidence="2">Uncharacterized protein</fullName>
    </submittedName>
</protein>
<feature type="region of interest" description="Disordered" evidence="1">
    <location>
        <begin position="260"/>
        <end position="378"/>
    </location>
</feature>
<accession>A0A0S4QYX9</accession>
<evidence type="ECO:0000313" key="3">
    <source>
        <dbReference type="Proteomes" id="UP000198802"/>
    </source>
</evidence>
<gene>
    <name evidence="2" type="ORF">Ga0074812_13582</name>
</gene>